<keyword evidence="2 6" id="KW-0689">Ribosomal protein</keyword>
<dbReference type="InParanoid" id="A0A165EK29"/>
<reference evidence="6 7" key="1">
    <citation type="journal article" date="2016" name="Mol. Biol. Evol.">
        <title>Comparative Genomics of Early-Diverging Mushroom-Forming Fungi Provides Insights into the Origins of Lignocellulose Decay Capabilities.</title>
        <authorList>
            <person name="Nagy L.G."/>
            <person name="Riley R."/>
            <person name="Tritt A."/>
            <person name="Adam C."/>
            <person name="Daum C."/>
            <person name="Floudas D."/>
            <person name="Sun H."/>
            <person name="Yadav J.S."/>
            <person name="Pangilinan J."/>
            <person name="Larsson K.H."/>
            <person name="Matsuura K."/>
            <person name="Barry K."/>
            <person name="Labutti K."/>
            <person name="Kuo R."/>
            <person name="Ohm R.A."/>
            <person name="Bhattacharya S.S."/>
            <person name="Shirouzu T."/>
            <person name="Yoshinaga Y."/>
            <person name="Martin F.M."/>
            <person name="Grigoriev I.V."/>
            <person name="Hibbett D.S."/>
        </authorList>
    </citation>
    <scope>NUCLEOTIDE SEQUENCE [LARGE SCALE GENOMIC DNA]</scope>
    <source>
        <strain evidence="6 7">HHB12733</strain>
    </source>
</reference>
<feature type="non-terminal residue" evidence="6">
    <location>
        <position position="1"/>
    </location>
</feature>
<dbReference type="InterPro" id="IPR023798">
    <property type="entry name" value="Ribosomal_uS7_dom"/>
</dbReference>
<protein>
    <submittedName>
        <fullName evidence="6">Ribosomal protein S7</fullName>
    </submittedName>
</protein>
<sequence length="217" mass="24050">MILRHFARHAPTRPALANGIRFLNSTGQDLPGLPPIVQRAAQGAIRTMEQWTGRSLEASPSPASLPASGSLSSSPTALSSEKAPKITRSTHRARRLIAEMLMILQEATHKDPLPFMKEAIRRASPDVRIISHKTGNKTTRLPFALFEKQRTRLGFAAILEACEKRTEIGFPRRLAWELMGIMNGKSAALDKKREIHREAAVNRAAVAVPRESRPTRK</sequence>
<feature type="domain" description="Small ribosomal subunit protein uS7" evidence="5">
    <location>
        <begin position="92"/>
        <end position="203"/>
    </location>
</feature>
<name>A0A165EK29_9BASI</name>
<comment type="similarity">
    <text evidence="1">Belongs to the universal ribosomal protein uS7 family.</text>
</comment>
<dbReference type="InterPro" id="IPR036823">
    <property type="entry name" value="Ribosomal_uS7_dom_sf"/>
</dbReference>
<feature type="region of interest" description="Disordered" evidence="4">
    <location>
        <begin position="53"/>
        <end position="90"/>
    </location>
</feature>
<keyword evidence="7" id="KW-1185">Reference proteome</keyword>
<dbReference type="GO" id="GO:1990904">
    <property type="term" value="C:ribonucleoprotein complex"/>
    <property type="evidence" value="ECO:0007669"/>
    <property type="project" value="UniProtKB-KW"/>
</dbReference>
<evidence type="ECO:0000256" key="1">
    <source>
        <dbReference type="ARBA" id="ARBA00007151"/>
    </source>
</evidence>
<organism evidence="6 7">
    <name type="scientific">Calocera cornea HHB12733</name>
    <dbReference type="NCBI Taxonomy" id="1353952"/>
    <lineage>
        <taxon>Eukaryota</taxon>
        <taxon>Fungi</taxon>
        <taxon>Dikarya</taxon>
        <taxon>Basidiomycota</taxon>
        <taxon>Agaricomycotina</taxon>
        <taxon>Dacrymycetes</taxon>
        <taxon>Dacrymycetales</taxon>
        <taxon>Dacrymycetaceae</taxon>
        <taxon>Calocera</taxon>
    </lineage>
</organism>
<dbReference type="OrthoDB" id="9972728at2759"/>
<dbReference type="SUPFAM" id="SSF47973">
    <property type="entry name" value="Ribosomal protein S7"/>
    <property type="match status" value="1"/>
</dbReference>
<evidence type="ECO:0000256" key="3">
    <source>
        <dbReference type="ARBA" id="ARBA00023274"/>
    </source>
</evidence>
<accession>A0A165EK29</accession>
<dbReference type="GO" id="GO:0005840">
    <property type="term" value="C:ribosome"/>
    <property type="evidence" value="ECO:0007669"/>
    <property type="project" value="UniProtKB-KW"/>
</dbReference>
<feature type="compositionally biased region" description="Low complexity" evidence="4">
    <location>
        <begin position="55"/>
        <end position="80"/>
    </location>
</feature>
<evidence type="ECO:0000256" key="2">
    <source>
        <dbReference type="ARBA" id="ARBA00022980"/>
    </source>
</evidence>
<evidence type="ECO:0000256" key="4">
    <source>
        <dbReference type="SAM" id="MobiDB-lite"/>
    </source>
</evidence>
<dbReference type="Pfam" id="PF00177">
    <property type="entry name" value="Ribosomal_S7"/>
    <property type="match status" value="1"/>
</dbReference>
<dbReference type="Gene3D" id="1.10.455.10">
    <property type="entry name" value="Ribosomal protein S7 domain"/>
    <property type="match status" value="1"/>
</dbReference>
<dbReference type="AlphaFoldDB" id="A0A165EK29"/>
<dbReference type="STRING" id="1353952.A0A165EK29"/>
<proteinExistence type="inferred from homology"/>
<gene>
    <name evidence="6" type="ORF">CALCODRAFT_499095</name>
</gene>
<evidence type="ECO:0000259" key="5">
    <source>
        <dbReference type="Pfam" id="PF00177"/>
    </source>
</evidence>
<keyword evidence="3" id="KW-0687">Ribonucleoprotein</keyword>
<evidence type="ECO:0000313" key="6">
    <source>
        <dbReference type="EMBL" id="KZT55029.1"/>
    </source>
</evidence>
<dbReference type="EMBL" id="KV424002">
    <property type="protein sequence ID" value="KZT55029.1"/>
    <property type="molecule type" value="Genomic_DNA"/>
</dbReference>
<evidence type="ECO:0000313" key="7">
    <source>
        <dbReference type="Proteomes" id="UP000076842"/>
    </source>
</evidence>
<dbReference type="Proteomes" id="UP000076842">
    <property type="component" value="Unassembled WGS sequence"/>
</dbReference>